<reference evidence="3 4" key="1">
    <citation type="submission" date="2020-08" db="EMBL/GenBank/DDBJ databases">
        <title>Sequencing the genomes of 1000 actinobacteria strains.</title>
        <authorList>
            <person name="Klenk H.-P."/>
        </authorList>
    </citation>
    <scope>NUCLEOTIDE SEQUENCE [LARGE SCALE GENOMIC DNA]</scope>
    <source>
        <strain evidence="3 4">DSM 45784</strain>
    </source>
</reference>
<feature type="compositionally biased region" description="Pro residues" evidence="2">
    <location>
        <begin position="128"/>
        <end position="138"/>
    </location>
</feature>
<dbReference type="InterPro" id="IPR009003">
    <property type="entry name" value="Peptidase_S1_PA"/>
</dbReference>
<feature type="region of interest" description="Disordered" evidence="2">
    <location>
        <begin position="54"/>
        <end position="85"/>
    </location>
</feature>
<name>A0A7W7GEH7_9ACTN</name>
<feature type="compositionally biased region" description="Basic residues" evidence="2">
    <location>
        <begin position="1"/>
        <end position="13"/>
    </location>
</feature>
<comment type="caution">
    <text evidence="3">The sequence shown here is derived from an EMBL/GenBank/DDBJ whole genome shotgun (WGS) entry which is preliminary data.</text>
</comment>
<organism evidence="3 4">
    <name type="scientific">Sphaerisporangium siamense</name>
    <dbReference type="NCBI Taxonomy" id="795645"/>
    <lineage>
        <taxon>Bacteria</taxon>
        <taxon>Bacillati</taxon>
        <taxon>Actinomycetota</taxon>
        <taxon>Actinomycetes</taxon>
        <taxon>Streptosporangiales</taxon>
        <taxon>Streptosporangiaceae</taxon>
        <taxon>Sphaerisporangium</taxon>
    </lineage>
</organism>
<feature type="region of interest" description="Disordered" evidence="2">
    <location>
        <begin position="1"/>
        <end position="28"/>
    </location>
</feature>
<protein>
    <recommendedName>
        <fullName evidence="5">Peptidase</fullName>
    </recommendedName>
</protein>
<dbReference type="AlphaFoldDB" id="A0A7W7GEH7"/>
<dbReference type="EMBL" id="JACHND010000001">
    <property type="protein sequence ID" value="MBB4705474.1"/>
    <property type="molecule type" value="Genomic_DNA"/>
</dbReference>
<evidence type="ECO:0000256" key="2">
    <source>
        <dbReference type="SAM" id="MobiDB-lite"/>
    </source>
</evidence>
<dbReference type="Proteomes" id="UP000542210">
    <property type="component" value="Unassembled WGS sequence"/>
</dbReference>
<evidence type="ECO:0000256" key="1">
    <source>
        <dbReference type="ARBA" id="ARBA00022729"/>
    </source>
</evidence>
<evidence type="ECO:0000313" key="4">
    <source>
        <dbReference type="Proteomes" id="UP000542210"/>
    </source>
</evidence>
<feature type="region of interest" description="Disordered" evidence="2">
    <location>
        <begin position="101"/>
        <end position="169"/>
    </location>
</feature>
<dbReference type="InterPro" id="IPR050966">
    <property type="entry name" value="Glutamyl_endopeptidase"/>
</dbReference>
<keyword evidence="1" id="KW-0732">Signal</keyword>
<dbReference type="RefSeq" id="WP_239123183.1">
    <property type="nucleotide sequence ID" value="NZ_BOOV01000020.1"/>
</dbReference>
<evidence type="ECO:0008006" key="5">
    <source>
        <dbReference type="Google" id="ProtNLM"/>
    </source>
</evidence>
<feature type="compositionally biased region" description="Low complexity" evidence="2">
    <location>
        <begin position="54"/>
        <end position="70"/>
    </location>
</feature>
<evidence type="ECO:0000313" key="3">
    <source>
        <dbReference type="EMBL" id="MBB4705474.1"/>
    </source>
</evidence>
<keyword evidence="4" id="KW-1185">Reference proteome</keyword>
<feature type="compositionally biased region" description="Pro residues" evidence="2">
    <location>
        <begin position="148"/>
        <end position="161"/>
    </location>
</feature>
<dbReference type="Gene3D" id="2.40.10.10">
    <property type="entry name" value="Trypsin-like serine proteases"/>
    <property type="match status" value="2"/>
</dbReference>
<dbReference type="PANTHER" id="PTHR15462:SF19">
    <property type="entry name" value="PEPTIDASE S1 DOMAIN-CONTAINING PROTEIN"/>
    <property type="match status" value="1"/>
</dbReference>
<proteinExistence type="predicted"/>
<dbReference type="PANTHER" id="PTHR15462">
    <property type="entry name" value="SERINE PROTEASE"/>
    <property type="match status" value="1"/>
</dbReference>
<sequence length="390" mass="40553">MARRAARSPRRRGPPPGARDPQEDPRMHRTARHLAPLLALAPLAAAGIVLTAPAAGAAKPPAAPARAPRPIVHDAADTSGEQRGVKRYWTPAKMAAARPLDLVRTRGGRTTVAPGGPAVVSRAAAEPSTPPTPTPSATPSPSASPSGSPSPSPTPVTPPPARSSGLPWTWGGAIGKAEGRVFFTYQGRSASCSGTAVSSANKSVVITAGHCVKLGGAFHTNWVFVPGYDNGARPYGTWVATNLLTTPQWSSGEDMNHDMAAAVVAPLNGQRLTDVVGGAAVAFNQPRGRQTHAFGYPAASPYNGSRLIYCSGRVFDDYLVSTDQGLTCDMTGGSSGGGWFTGFDPRTGTGTLNSVNSFKYNFAPYWMFGPYFGQEAQAVYTAAQNENAVT</sequence>
<dbReference type="SUPFAM" id="SSF50494">
    <property type="entry name" value="Trypsin-like serine proteases"/>
    <property type="match status" value="1"/>
</dbReference>
<dbReference type="InterPro" id="IPR043504">
    <property type="entry name" value="Peptidase_S1_PA_chymotrypsin"/>
</dbReference>
<gene>
    <name evidence="3" type="ORF">BJ982_007018</name>
</gene>
<accession>A0A7W7GEH7</accession>